<dbReference type="PATRIC" id="fig|861299.3.peg.3660"/>
<dbReference type="RefSeq" id="WP_148306381.1">
    <property type="nucleotide sequence ID" value="NZ_CP007128.1"/>
</dbReference>
<dbReference type="Gene3D" id="3.40.710.10">
    <property type="entry name" value="DD-peptidase/beta-lactamase superfamily"/>
    <property type="match status" value="1"/>
</dbReference>
<dbReference type="STRING" id="861299.J421_3605"/>
<protein>
    <submittedName>
        <fullName evidence="5">Beta-lactamase</fullName>
    </submittedName>
</protein>
<dbReference type="InterPro" id="IPR001466">
    <property type="entry name" value="Beta-lactam-related"/>
</dbReference>
<feature type="signal peptide" evidence="3">
    <location>
        <begin position="1"/>
        <end position="23"/>
    </location>
</feature>
<evidence type="ECO:0000313" key="6">
    <source>
        <dbReference type="Proteomes" id="UP000019151"/>
    </source>
</evidence>
<dbReference type="PANTHER" id="PTHR43283">
    <property type="entry name" value="BETA-LACTAMASE-RELATED"/>
    <property type="match status" value="1"/>
</dbReference>
<dbReference type="eggNOG" id="COG1680">
    <property type="taxonomic scope" value="Bacteria"/>
</dbReference>
<dbReference type="InterPro" id="IPR012338">
    <property type="entry name" value="Beta-lactam/transpept-like"/>
</dbReference>
<dbReference type="HOGENOM" id="CLU_020027_1_1_0"/>
<dbReference type="GO" id="GO:0016787">
    <property type="term" value="F:hydrolase activity"/>
    <property type="evidence" value="ECO:0007669"/>
    <property type="project" value="UniProtKB-KW"/>
</dbReference>
<keyword evidence="3" id="KW-0732">Signal</keyword>
<accession>W0RL26</accession>
<feature type="region of interest" description="Disordered" evidence="2">
    <location>
        <begin position="26"/>
        <end position="54"/>
    </location>
</feature>
<evidence type="ECO:0000256" key="2">
    <source>
        <dbReference type="SAM" id="MobiDB-lite"/>
    </source>
</evidence>
<dbReference type="Pfam" id="PF00144">
    <property type="entry name" value="Beta-lactamase"/>
    <property type="match status" value="1"/>
</dbReference>
<feature type="domain" description="Beta-lactamase-related" evidence="4">
    <location>
        <begin position="71"/>
        <end position="410"/>
    </location>
</feature>
<keyword evidence="6" id="KW-1185">Reference proteome</keyword>
<dbReference type="FunCoup" id="W0RL26">
    <property type="interactions" value="102"/>
</dbReference>
<evidence type="ECO:0000256" key="3">
    <source>
        <dbReference type="SAM" id="SignalP"/>
    </source>
</evidence>
<evidence type="ECO:0000256" key="1">
    <source>
        <dbReference type="ARBA" id="ARBA00022801"/>
    </source>
</evidence>
<dbReference type="EMBL" id="CP007128">
    <property type="protein sequence ID" value="AHG91142.1"/>
    <property type="molecule type" value="Genomic_DNA"/>
</dbReference>
<dbReference type="AlphaFoldDB" id="W0RL26"/>
<reference evidence="5 6" key="1">
    <citation type="journal article" date="2014" name="Genome Announc.">
        <title>Genome Sequence and Methylome of Soil Bacterium Gemmatirosa kalamazoonensis KBS708T, a Member of the Rarely Cultivated Gemmatimonadetes Phylum.</title>
        <authorList>
            <person name="Debruyn J.M."/>
            <person name="Radosevich M."/>
            <person name="Wommack K.E."/>
            <person name="Polson S.W."/>
            <person name="Hauser L.J."/>
            <person name="Fawaz M.N."/>
            <person name="Korlach J."/>
            <person name="Tsai Y.C."/>
        </authorList>
    </citation>
    <scope>NUCLEOTIDE SEQUENCE [LARGE SCALE GENOMIC DNA]</scope>
    <source>
        <strain evidence="5 6">KBS708</strain>
    </source>
</reference>
<evidence type="ECO:0000313" key="5">
    <source>
        <dbReference type="EMBL" id="AHG91142.1"/>
    </source>
</evidence>
<proteinExistence type="predicted"/>
<dbReference type="SUPFAM" id="SSF56601">
    <property type="entry name" value="beta-lactamase/transpeptidase-like"/>
    <property type="match status" value="1"/>
</dbReference>
<name>W0RL26_9BACT</name>
<evidence type="ECO:0000259" key="4">
    <source>
        <dbReference type="Pfam" id="PF00144"/>
    </source>
</evidence>
<feature type="chain" id="PRO_5004795681" evidence="3">
    <location>
        <begin position="24"/>
        <end position="426"/>
    </location>
</feature>
<dbReference type="Proteomes" id="UP000019151">
    <property type="component" value="Chromosome"/>
</dbReference>
<dbReference type="PANTHER" id="PTHR43283:SF11">
    <property type="entry name" value="BETA-LACTAMASE-RELATED DOMAIN-CONTAINING PROTEIN"/>
    <property type="match status" value="1"/>
</dbReference>
<dbReference type="KEGG" id="gba:J421_3605"/>
<feature type="compositionally biased region" description="Low complexity" evidence="2">
    <location>
        <begin position="38"/>
        <end position="54"/>
    </location>
</feature>
<sequence length="426" mass="46095">MMTLRGCVLRAACAIAPLGAACARSPREIPRDVPSPPAAASTTTVTTTTVTSTSAVPAPPAAALRRLADTVRRVLDAAVADSAFPGAFAVIGNAGGVLFEYGAGRIDWKADAPRPDERTLWDLASLTKVTATTSAIMQLVEQGRISLDDPVTKYLPEWSGGPNRDRVTLRHLITHSSGLPPFKAFPMDIDADSTRKLFLAVPLDSLPGQHMTYSDIGFVFLGFIVEKVSGETLDQYVVNHVYRPLGMNETFFRPDPSLMARIAPTETQAFRGGQVRGIVHDERAWRMNGVAGHAGLFSTGHDLARFARMYLNKGQLDGVRVFAESTVTRFTGYVDSTYSNRGLGWQKPELPGMRFTGPSSAWAGHVATPSAFGHTGFTGTSYYIDPARNLFVILLSNRVNPTRENNKITAVRRQLSDAVVAALTMQ</sequence>
<organism evidence="5 6">
    <name type="scientific">Gemmatirosa kalamazoonensis</name>
    <dbReference type="NCBI Taxonomy" id="861299"/>
    <lineage>
        <taxon>Bacteria</taxon>
        <taxon>Pseudomonadati</taxon>
        <taxon>Gemmatimonadota</taxon>
        <taxon>Gemmatimonadia</taxon>
        <taxon>Gemmatimonadales</taxon>
        <taxon>Gemmatimonadaceae</taxon>
        <taxon>Gemmatirosa</taxon>
    </lineage>
</organism>
<keyword evidence="1" id="KW-0378">Hydrolase</keyword>
<dbReference type="InParanoid" id="W0RL26"/>
<dbReference type="OrthoDB" id="9803467at2"/>
<gene>
    <name evidence="5" type="ORF">J421_3605</name>
</gene>
<dbReference type="PROSITE" id="PS51257">
    <property type="entry name" value="PROKAR_LIPOPROTEIN"/>
    <property type="match status" value="1"/>
</dbReference>
<dbReference type="InterPro" id="IPR050789">
    <property type="entry name" value="Diverse_Enzym_Activities"/>
</dbReference>